<dbReference type="AlphaFoldDB" id="A0A9P8MUB8"/>
<protein>
    <submittedName>
        <fullName evidence="2">Uncharacterized protein</fullName>
    </submittedName>
</protein>
<keyword evidence="3" id="KW-1185">Reference proteome</keyword>
<evidence type="ECO:0000313" key="2">
    <source>
        <dbReference type="EMBL" id="KAH0959352.1"/>
    </source>
</evidence>
<sequence length="236" mass="25913">MQTTKPILTLSSLAGVETVDARYPPLEASTGRILSAWEQEEHRANPELVSRPPETQKKKRKGTGTTIMNKRSNTLASVSSRVDDLAQQIGDFIKSQAAATPVLLSQVPSLPQVPLVSQGYQTTMPSLPQPAPPSQGYYVMPPPTPIVPVYVQAPAPSQWQEPPPSSQAHHDGFMWAQPPAQSHETATEHFQQLGDQRDTAPYKSSRQAGHKFVPYVPRPPPRRTDPSSQSQSQSQR</sequence>
<evidence type="ECO:0000313" key="3">
    <source>
        <dbReference type="Proteomes" id="UP000824596"/>
    </source>
</evidence>
<dbReference type="RefSeq" id="XP_044716865.1">
    <property type="nucleotide sequence ID" value="XM_044868284.1"/>
</dbReference>
<dbReference type="Proteomes" id="UP000824596">
    <property type="component" value="Unassembled WGS sequence"/>
</dbReference>
<accession>A0A9P8MUB8</accession>
<feature type="compositionally biased region" description="Polar residues" evidence="1">
    <location>
        <begin position="179"/>
        <end position="194"/>
    </location>
</feature>
<feature type="region of interest" description="Disordered" evidence="1">
    <location>
        <begin position="154"/>
        <end position="236"/>
    </location>
</feature>
<name>A0A9P8MUB8_9HYPO</name>
<feature type="region of interest" description="Disordered" evidence="1">
    <location>
        <begin position="38"/>
        <end position="79"/>
    </location>
</feature>
<evidence type="ECO:0000256" key="1">
    <source>
        <dbReference type="SAM" id="MobiDB-lite"/>
    </source>
</evidence>
<organism evidence="2 3">
    <name type="scientific">Hirsutella rhossiliensis</name>
    <dbReference type="NCBI Taxonomy" id="111463"/>
    <lineage>
        <taxon>Eukaryota</taxon>
        <taxon>Fungi</taxon>
        <taxon>Dikarya</taxon>
        <taxon>Ascomycota</taxon>
        <taxon>Pezizomycotina</taxon>
        <taxon>Sordariomycetes</taxon>
        <taxon>Hypocreomycetidae</taxon>
        <taxon>Hypocreales</taxon>
        <taxon>Ophiocordycipitaceae</taxon>
        <taxon>Hirsutella</taxon>
    </lineage>
</organism>
<feature type="compositionally biased region" description="Polar residues" evidence="1">
    <location>
        <begin position="67"/>
        <end position="79"/>
    </location>
</feature>
<comment type="caution">
    <text evidence="2">The sequence shown here is derived from an EMBL/GenBank/DDBJ whole genome shotgun (WGS) entry which is preliminary data.</text>
</comment>
<gene>
    <name evidence="2" type="ORF">HRG_09813</name>
</gene>
<feature type="compositionally biased region" description="Low complexity" evidence="1">
    <location>
        <begin position="226"/>
        <end position="236"/>
    </location>
</feature>
<dbReference type="GeneID" id="68358942"/>
<reference evidence="2" key="1">
    <citation type="submission" date="2021-09" db="EMBL/GenBank/DDBJ databases">
        <title>A high-quality genome of the endoparasitic fungus Hirsutella rhossiliensis with a comparison of Hirsutella genomes reveals transposable elements contributing to genome size variation.</title>
        <authorList>
            <person name="Lin R."/>
            <person name="Jiao Y."/>
            <person name="Sun X."/>
            <person name="Ling J."/>
            <person name="Xie B."/>
            <person name="Cheng X."/>
        </authorList>
    </citation>
    <scope>NUCLEOTIDE SEQUENCE</scope>
    <source>
        <strain evidence="2">HR02</strain>
    </source>
</reference>
<dbReference type="EMBL" id="JAIZPD010000013">
    <property type="protein sequence ID" value="KAH0959352.1"/>
    <property type="molecule type" value="Genomic_DNA"/>
</dbReference>
<proteinExistence type="predicted"/>